<keyword evidence="8" id="KW-1185">Reference proteome</keyword>
<dbReference type="InterPro" id="IPR024728">
    <property type="entry name" value="PolY_HhH_motif"/>
</dbReference>
<dbReference type="InterPro" id="IPR001126">
    <property type="entry name" value="UmuC"/>
</dbReference>
<dbReference type="SUPFAM" id="SSF56672">
    <property type="entry name" value="DNA/RNA polymerases"/>
    <property type="match status" value="1"/>
</dbReference>
<reference evidence="7" key="1">
    <citation type="submission" date="2017-04" db="EMBL/GenBank/DDBJ databases">
        <title>Unexpected and diverse lifestyles within the genus Limnohabitans.</title>
        <authorList>
            <person name="Kasalicky V."/>
            <person name="Mehrshad M."/>
            <person name="Andrei S.-A."/>
            <person name="Salcher M."/>
            <person name="Kratochvilova H."/>
            <person name="Simek K."/>
            <person name="Ghai R."/>
        </authorList>
    </citation>
    <scope>NUCLEOTIDE SEQUENCE [LARGE SCALE GENOMIC DNA]</scope>
    <source>
        <strain evidence="7">II-D5</strain>
    </source>
</reference>
<dbReference type="InterPro" id="IPR043502">
    <property type="entry name" value="DNA/RNA_pol_sf"/>
</dbReference>
<dbReference type="AlphaFoldDB" id="A0A2T7U8R4"/>
<dbReference type="EMBL" id="LFYT02000042">
    <property type="protein sequence ID" value="PVE41064.1"/>
    <property type="molecule type" value="Genomic_DNA"/>
</dbReference>
<dbReference type="GO" id="GO:0009432">
    <property type="term" value="P:SOS response"/>
    <property type="evidence" value="ECO:0007669"/>
    <property type="project" value="UniProtKB-KW"/>
</dbReference>
<protein>
    <submittedName>
        <fullName evidence="7">DNA polymerase V subunit UmuC</fullName>
    </submittedName>
</protein>
<dbReference type="GO" id="GO:0003684">
    <property type="term" value="F:damaged DNA binding"/>
    <property type="evidence" value="ECO:0007669"/>
    <property type="project" value="InterPro"/>
</dbReference>
<dbReference type="PROSITE" id="PS50173">
    <property type="entry name" value="UMUC"/>
    <property type="match status" value="1"/>
</dbReference>
<gene>
    <name evidence="7" type="ORF">H663_019115</name>
</gene>
<evidence type="ECO:0000313" key="7">
    <source>
        <dbReference type="EMBL" id="PVE41064.1"/>
    </source>
</evidence>
<dbReference type="GO" id="GO:0005829">
    <property type="term" value="C:cytosol"/>
    <property type="evidence" value="ECO:0007669"/>
    <property type="project" value="TreeGrafter"/>
</dbReference>
<dbReference type="Gene3D" id="1.10.150.20">
    <property type="entry name" value="5' to 3' exonuclease, C-terminal subdomain"/>
    <property type="match status" value="1"/>
</dbReference>
<dbReference type="Pfam" id="PF00817">
    <property type="entry name" value="IMS"/>
    <property type="match status" value="1"/>
</dbReference>
<dbReference type="CDD" id="cd01700">
    <property type="entry name" value="PolY_Pol_V_umuC"/>
    <property type="match status" value="1"/>
</dbReference>
<comment type="caution">
    <text evidence="7">The sequence shown here is derived from an EMBL/GenBank/DDBJ whole genome shotgun (WGS) entry which is preliminary data.</text>
</comment>
<proteinExistence type="inferred from homology"/>
<keyword evidence="4" id="KW-0234">DNA repair</keyword>
<name>A0A2T7U8R4_9BURK</name>
<dbReference type="InterPro" id="IPR050116">
    <property type="entry name" value="DNA_polymerase-Y"/>
</dbReference>
<evidence type="ECO:0000256" key="4">
    <source>
        <dbReference type="ARBA" id="ARBA00023204"/>
    </source>
</evidence>
<accession>A0A2T7U8R4</accession>
<dbReference type="Pfam" id="PF13438">
    <property type="entry name" value="DUF4113"/>
    <property type="match status" value="1"/>
</dbReference>
<dbReference type="Pfam" id="PF11799">
    <property type="entry name" value="IMS_C"/>
    <property type="match status" value="1"/>
</dbReference>
<sequence>MTQQLALVDCNNFYVSCERIFRPDLARVPMVVLSNNDGCVVSRSNEAKALGVKMGQPWFECKALAEEHGILAMSSNYALYADLSNRVMSILSEFSPRHEVYSIDECFVDLTGMPQLRELSYHMRERVGKWTGMPVCVGIGPTKTLAKLANHVAKKHPRSQGVFNYNALTAEQKNRLLQRLPVQEVWGVGRKLSQKLALHGVLSAHDLREAHTPTLRAEFGVVMEKTQRELQETACISLQELPTDKQQIISSRSFGSMVTDLPVLKDALSMFVANGCAKLRAQGSHARVIQVFLQTNRFRKDLPQYMPSLTVPLPYPTHDTLEVNRWADYLCERMFKPGYAYKKAGVMLSEITPVSQRQGDLLEPETTSNTRLMQAVDALNQRYGRGAVKVSTQGAYKDWQMLQARKSPHYTTDWQEVPMV</sequence>
<dbReference type="Pfam" id="PF11798">
    <property type="entry name" value="IMS_HHH"/>
    <property type="match status" value="1"/>
</dbReference>
<dbReference type="RefSeq" id="WP_053169321.1">
    <property type="nucleotide sequence ID" value="NZ_LFYT02000042.1"/>
</dbReference>
<evidence type="ECO:0000256" key="1">
    <source>
        <dbReference type="ARBA" id="ARBA00010945"/>
    </source>
</evidence>
<evidence type="ECO:0000256" key="5">
    <source>
        <dbReference type="ARBA" id="ARBA00023236"/>
    </source>
</evidence>
<dbReference type="GO" id="GO:0006281">
    <property type="term" value="P:DNA repair"/>
    <property type="evidence" value="ECO:0007669"/>
    <property type="project" value="UniProtKB-KW"/>
</dbReference>
<feature type="domain" description="UmuC" evidence="6">
    <location>
        <begin position="5"/>
        <end position="189"/>
    </location>
</feature>
<evidence type="ECO:0000256" key="2">
    <source>
        <dbReference type="ARBA" id="ARBA00022763"/>
    </source>
</evidence>
<dbReference type="OrthoDB" id="9808813at2"/>
<dbReference type="InterPro" id="IPR025188">
    <property type="entry name" value="DUF4113"/>
</dbReference>
<comment type="similarity">
    <text evidence="1">Belongs to the DNA polymerase type-Y family.</text>
</comment>
<dbReference type="GO" id="GO:0042276">
    <property type="term" value="P:error-prone translesion synthesis"/>
    <property type="evidence" value="ECO:0007669"/>
    <property type="project" value="TreeGrafter"/>
</dbReference>
<evidence type="ECO:0000256" key="3">
    <source>
        <dbReference type="ARBA" id="ARBA00023199"/>
    </source>
</evidence>
<dbReference type="PANTHER" id="PTHR11076">
    <property type="entry name" value="DNA REPAIR POLYMERASE UMUC / TRANSFERASE FAMILY MEMBER"/>
    <property type="match status" value="1"/>
</dbReference>
<keyword evidence="5" id="KW-0742">SOS response</keyword>
<keyword evidence="3" id="KW-0741">SOS mutagenesis</keyword>
<dbReference type="PANTHER" id="PTHR11076:SF34">
    <property type="entry name" value="PROTEIN UMUC"/>
    <property type="match status" value="1"/>
</dbReference>
<dbReference type="Gene3D" id="3.30.70.270">
    <property type="match status" value="1"/>
</dbReference>
<dbReference type="Proteomes" id="UP000037507">
    <property type="component" value="Unassembled WGS sequence"/>
</dbReference>
<evidence type="ECO:0000259" key="6">
    <source>
        <dbReference type="PROSITE" id="PS50173"/>
    </source>
</evidence>
<evidence type="ECO:0000313" key="8">
    <source>
        <dbReference type="Proteomes" id="UP000037507"/>
    </source>
</evidence>
<dbReference type="STRING" id="1293045.H663_02145"/>
<dbReference type="InterPro" id="IPR017961">
    <property type="entry name" value="DNA_pol_Y-fam_little_finger"/>
</dbReference>
<dbReference type="GO" id="GO:0003887">
    <property type="term" value="F:DNA-directed DNA polymerase activity"/>
    <property type="evidence" value="ECO:0007669"/>
    <property type="project" value="TreeGrafter"/>
</dbReference>
<dbReference type="Gene3D" id="3.40.1170.60">
    <property type="match status" value="1"/>
</dbReference>
<organism evidence="7 8">
    <name type="scientific">Limnohabitans planktonicus II-D5</name>
    <dbReference type="NCBI Taxonomy" id="1293045"/>
    <lineage>
        <taxon>Bacteria</taxon>
        <taxon>Pseudomonadati</taxon>
        <taxon>Pseudomonadota</taxon>
        <taxon>Betaproteobacteria</taxon>
        <taxon>Burkholderiales</taxon>
        <taxon>Comamonadaceae</taxon>
        <taxon>Limnohabitans</taxon>
    </lineage>
</organism>
<keyword evidence="2" id="KW-0227">DNA damage</keyword>
<dbReference type="InterPro" id="IPR043128">
    <property type="entry name" value="Rev_trsase/Diguanyl_cyclase"/>
</dbReference>